<dbReference type="EMBL" id="JAULSO010000005">
    <property type="protein sequence ID" value="KAK3682896.1"/>
    <property type="molecule type" value="Genomic_DNA"/>
</dbReference>
<feature type="compositionally biased region" description="Basic and acidic residues" evidence="7">
    <location>
        <begin position="75"/>
        <end position="90"/>
    </location>
</feature>
<comment type="caution">
    <text evidence="9">The sequence shown here is derived from an EMBL/GenBank/DDBJ whole genome shotgun (WGS) entry which is preliminary data.</text>
</comment>
<reference evidence="9" key="1">
    <citation type="journal article" date="2023" name="Mol. Phylogenet. Evol.">
        <title>Genome-scale phylogeny and comparative genomics of the fungal order Sordariales.</title>
        <authorList>
            <person name="Hensen N."/>
            <person name="Bonometti L."/>
            <person name="Westerberg I."/>
            <person name="Brannstrom I.O."/>
            <person name="Guillou S."/>
            <person name="Cros-Aarteil S."/>
            <person name="Calhoun S."/>
            <person name="Haridas S."/>
            <person name="Kuo A."/>
            <person name="Mondo S."/>
            <person name="Pangilinan J."/>
            <person name="Riley R."/>
            <person name="LaButti K."/>
            <person name="Andreopoulos B."/>
            <person name="Lipzen A."/>
            <person name="Chen C."/>
            <person name="Yan M."/>
            <person name="Daum C."/>
            <person name="Ng V."/>
            <person name="Clum A."/>
            <person name="Steindorff A."/>
            <person name="Ohm R.A."/>
            <person name="Martin F."/>
            <person name="Silar P."/>
            <person name="Natvig D.O."/>
            <person name="Lalanne C."/>
            <person name="Gautier V."/>
            <person name="Ament-Velasquez S.L."/>
            <person name="Kruys A."/>
            <person name="Hutchinson M.I."/>
            <person name="Powell A.J."/>
            <person name="Barry K."/>
            <person name="Miller A.N."/>
            <person name="Grigoriev I.V."/>
            <person name="Debuchy R."/>
            <person name="Gladieux P."/>
            <person name="Hiltunen Thoren M."/>
            <person name="Johannesson H."/>
        </authorList>
    </citation>
    <scope>NUCLEOTIDE SEQUENCE</scope>
    <source>
        <strain evidence="9">CBS 314.62</strain>
    </source>
</reference>
<reference evidence="9" key="2">
    <citation type="submission" date="2023-06" db="EMBL/GenBank/DDBJ databases">
        <authorList>
            <consortium name="Lawrence Berkeley National Laboratory"/>
            <person name="Haridas S."/>
            <person name="Hensen N."/>
            <person name="Bonometti L."/>
            <person name="Westerberg I."/>
            <person name="Brannstrom I.O."/>
            <person name="Guillou S."/>
            <person name="Cros-Aarteil S."/>
            <person name="Calhoun S."/>
            <person name="Kuo A."/>
            <person name="Mondo S."/>
            <person name="Pangilinan J."/>
            <person name="Riley R."/>
            <person name="Labutti K."/>
            <person name="Andreopoulos B."/>
            <person name="Lipzen A."/>
            <person name="Chen C."/>
            <person name="Yanf M."/>
            <person name="Daum C."/>
            <person name="Ng V."/>
            <person name="Clum A."/>
            <person name="Steindorff A."/>
            <person name="Ohm R."/>
            <person name="Martin F."/>
            <person name="Silar P."/>
            <person name="Natvig D."/>
            <person name="Lalanne C."/>
            <person name="Gautier V."/>
            <person name="Ament-Velasquez S.L."/>
            <person name="Kruys A."/>
            <person name="Hutchinson M.I."/>
            <person name="Powell A.J."/>
            <person name="Barry K."/>
            <person name="Miller A.N."/>
            <person name="Grigoriev I.V."/>
            <person name="Debuchy R."/>
            <person name="Gladieux P."/>
            <person name="Thoren M.H."/>
            <person name="Johannesson H."/>
        </authorList>
    </citation>
    <scope>NUCLEOTIDE SEQUENCE</scope>
    <source>
        <strain evidence="9">CBS 314.62</strain>
    </source>
</reference>
<dbReference type="GO" id="GO:0005743">
    <property type="term" value="C:mitochondrial inner membrane"/>
    <property type="evidence" value="ECO:0007669"/>
    <property type="project" value="UniProtKB-SubCell"/>
</dbReference>
<evidence type="ECO:0008006" key="11">
    <source>
        <dbReference type="Google" id="ProtNLM"/>
    </source>
</evidence>
<evidence type="ECO:0000256" key="1">
    <source>
        <dbReference type="ARBA" id="ARBA00004273"/>
    </source>
</evidence>
<dbReference type="AlphaFoldDB" id="A0AAE0X1T6"/>
<evidence type="ECO:0000256" key="8">
    <source>
        <dbReference type="SAM" id="Phobius"/>
    </source>
</evidence>
<dbReference type="PANTHER" id="PTHR28264:SF1">
    <property type="entry name" value="CYTOCHROME C OXIDASE SUBUNIT 6C"/>
    <property type="match status" value="1"/>
</dbReference>
<sequence length="106" mass="12273">MAIQPITGMMRRTLILDLSIALGIGFVFGNAFWYGYHMPRTNKRDDYYKKLEEHTYIEAGEASWERALGGRLCMHTDRTDRSPIESREQKQQQQQHAPDDGPGEQD</sequence>
<dbReference type="Proteomes" id="UP001270362">
    <property type="component" value="Unassembled WGS sequence"/>
</dbReference>
<dbReference type="PANTHER" id="PTHR28264">
    <property type="entry name" value="CYTOCHROME C OXIDASE SUBUNIT 7A"/>
    <property type="match status" value="1"/>
</dbReference>
<keyword evidence="10" id="KW-1185">Reference proteome</keyword>
<keyword evidence="2 8" id="KW-0812">Transmembrane</keyword>
<keyword evidence="4 8" id="KW-1133">Transmembrane helix</keyword>
<evidence type="ECO:0000256" key="4">
    <source>
        <dbReference type="ARBA" id="ARBA00022989"/>
    </source>
</evidence>
<accession>A0AAE0X1T6</accession>
<gene>
    <name evidence="9" type="ORF">B0T22DRAFT_296184</name>
</gene>
<evidence type="ECO:0000256" key="7">
    <source>
        <dbReference type="SAM" id="MobiDB-lite"/>
    </source>
</evidence>
<keyword evidence="3" id="KW-0999">Mitochondrion inner membrane</keyword>
<proteinExistence type="predicted"/>
<keyword evidence="5" id="KW-0496">Mitochondrion</keyword>
<evidence type="ECO:0000256" key="3">
    <source>
        <dbReference type="ARBA" id="ARBA00022792"/>
    </source>
</evidence>
<evidence type="ECO:0000313" key="10">
    <source>
        <dbReference type="Proteomes" id="UP001270362"/>
    </source>
</evidence>
<dbReference type="GO" id="GO:0006123">
    <property type="term" value="P:mitochondrial electron transport, cytochrome c to oxygen"/>
    <property type="evidence" value="ECO:0007669"/>
    <property type="project" value="TreeGrafter"/>
</dbReference>
<comment type="subcellular location">
    <subcellularLocation>
        <location evidence="1">Mitochondrion inner membrane</location>
    </subcellularLocation>
</comment>
<feature type="transmembrane region" description="Helical" evidence="8">
    <location>
        <begin position="14"/>
        <end position="34"/>
    </location>
</feature>
<dbReference type="CDD" id="cd22888">
    <property type="entry name" value="CcO_VIIa_fungal"/>
    <property type="match status" value="1"/>
</dbReference>
<evidence type="ECO:0000256" key="6">
    <source>
        <dbReference type="ARBA" id="ARBA00023136"/>
    </source>
</evidence>
<keyword evidence="6 8" id="KW-0472">Membrane</keyword>
<organism evidence="9 10">
    <name type="scientific">Podospora appendiculata</name>
    <dbReference type="NCBI Taxonomy" id="314037"/>
    <lineage>
        <taxon>Eukaryota</taxon>
        <taxon>Fungi</taxon>
        <taxon>Dikarya</taxon>
        <taxon>Ascomycota</taxon>
        <taxon>Pezizomycotina</taxon>
        <taxon>Sordariomycetes</taxon>
        <taxon>Sordariomycetidae</taxon>
        <taxon>Sordariales</taxon>
        <taxon>Podosporaceae</taxon>
        <taxon>Podospora</taxon>
    </lineage>
</organism>
<evidence type="ECO:0000256" key="5">
    <source>
        <dbReference type="ARBA" id="ARBA00023128"/>
    </source>
</evidence>
<dbReference type="GO" id="GO:0004129">
    <property type="term" value="F:cytochrome-c oxidase activity"/>
    <property type="evidence" value="ECO:0007669"/>
    <property type="project" value="TreeGrafter"/>
</dbReference>
<name>A0AAE0X1T6_9PEZI</name>
<evidence type="ECO:0000313" key="9">
    <source>
        <dbReference type="EMBL" id="KAK3682896.1"/>
    </source>
</evidence>
<evidence type="ECO:0000256" key="2">
    <source>
        <dbReference type="ARBA" id="ARBA00022692"/>
    </source>
</evidence>
<protein>
    <recommendedName>
        <fullName evidence="11">Cytochrome c oxidase polypeptide VIIA</fullName>
    </recommendedName>
</protein>
<feature type="region of interest" description="Disordered" evidence="7">
    <location>
        <begin position="75"/>
        <end position="106"/>
    </location>
</feature>